<feature type="transmembrane region" description="Helical" evidence="8">
    <location>
        <begin position="65"/>
        <end position="84"/>
    </location>
</feature>
<evidence type="ECO:0000256" key="1">
    <source>
        <dbReference type="ARBA" id="ARBA00004651"/>
    </source>
</evidence>
<feature type="transmembrane region" description="Helical" evidence="8">
    <location>
        <begin position="165"/>
        <end position="189"/>
    </location>
</feature>
<dbReference type="InterPro" id="IPR004776">
    <property type="entry name" value="Mem_transp_PIN-like"/>
</dbReference>
<dbReference type="AlphaFoldDB" id="A0A432VVG5"/>
<comment type="subcellular location">
    <subcellularLocation>
        <location evidence="1">Cell membrane</location>
        <topology evidence="1">Multi-pass membrane protein</topology>
    </subcellularLocation>
</comment>
<dbReference type="Pfam" id="PF03547">
    <property type="entry name" value="Mem_trans"/>
    <property type="match status" value="1"/>
</dbReference>
<dbReference type="RefSeq" id="WP_126791610.1">
    <property type="nucleotide sequence ID" value="NZ_PIPI01000002.1"/>
</dbReference>
<sequence length="317" mass="33772">MDALLLILAYLAIGLSLKRLHLMPVNTGQVLNQYVINVAVPAMILLHLPKLELNTEVLLPALMPWLLYPLAVALILLAARAFAWSRELTGAMLIVVPLGNTSFLGFPMVETFFGAAGLPYAVIYDQVGSFVALAFIASTFAAVYSKDAGSSEAGAHQVDGSKGPHGVIAIAKKLLTFPPVIALFIALLFGQEAYPRVVQPLIENLAATLVPVVMIAVGFQLHFRIPREDLFPFTFAMVVKLVVMPLVAFAVVRGLGVDSLAAQVTVLEASMPFMISAGAIAIGAGLKPRFVASLVGYGVLLGLVTVPIWAWLLQNSS</sequence>
<dbReference type="GO" id="GO:0005886">
    <property type="term" value="C:plasma membrane"/>
    <property type="evidence" value="ECO:0007669"/>
    <property type="project" value="UniProtKB-SubCell"/>
</dbReference>
<keyword evidence="4" id="KW-1003">Cell membrane</keyword>
<evidence type="ECO:0000256" key="8">
    <source>
        <dbReference type="SAM" id="Phobius"/>
    </source>
</evidence>
<dbReference type="InterPro" id="IPR038770">
    <property type="entry name" value="Na+/solute_symporter_sf"/>
</dbReference>
<keyword evidence="6 8" id="KW-1133">Transmembrane helix</keyword>
<accession>A0A432VVG5</accession>
<name>A0A432VVG5_9GAMM</name>
<feature type="transmembrane region" description="Helical" evidence="8">
    <location>
        <begin position="34"/>
        <end position="53"/>
    </location>
</feature>
<dbReference type="Proteomes" id="UP000288212">
    <property type="component" value="Unassembled WGS sequence"/>
</dbReference>
<feature type="transmembrane region" description="Helical" evidence="8">
    <location>
        <begin position="233"/>
        <end position="252"/>
    </location>
</feature>
<keyword evidence="10" id="KW-1185">Reference proteome</keyword>
<evidence type="ECO:0000256" key="6">
    <source>
        <dbReference type="ARBA" id="ARBA00022989"/>
    </source>
</evidence>
<keyword evidence="7 8" id="KW-0472">Membrane</keyword>
<feature type="transmembrane region" description="Helical" evidence="8">
    <location>
        <begin position="264"/>
        <end position="284"/>
    </location>
</feature>
<protein>
    <recommendedName>
        <fullName evidence="11">Malate permease</fullName>
    </recommendedName>
</protein>
<evidence type="ECO:0008006" key="11">
    <source>
        <dbReference type="Google" id="ProtNLM"/>
    </source>
</evidence>
<feature type="transmembrane region" description="Helical" evidence="8">
    <location>
        <begin position="290"/>
        <end position="313"/>
    </location>
</feature>
<keyword evidence="5 8" id="KW-0812">Transmembrane</keyword>
<evidence type="ECO:0000256" key="3">
    <source>
        <dbReference type="ARBA" id="ARBA00022448"/>
    </source>
</evidence>
<feature type="transmembrane region" description="Helical" evidence="8">
    <location>
        <begin position="201"/>
        <end position="221"/>
    </location>
</feature>
<dbReference type="Gene3D" id="1.20.1530.20">
    <property type="match status" value="1"/>
</dbReference>
<evidence type="ECO:0000256" key="4">
    <source>
        <dbReference type="ARBA" id="ARBA00022475"/>
    </source>
</evidence>
<evidence type="ECO:0000313" key="9">
    <source>
        <dbReference type="EMBL" id="RUO20572.1"/>
    </source>
</evidence>
<feature type="transmembrane region" description="Helical" evidence="8">
    <location>
        <begin position="121"/>
        <end position="145"/>
    </location>
</feature>
<feature type="transmembrane region" description="Helical" evidence="8">
    <location>
        <begin position="90"/>
        <end position="109"/>
    </location>
</feature>
<keyword evidence="3" id="KW-0813">Transport</keyword>
<evidence type="ECO:0000256" key="5">
    <source>
        <dbReference type="ARBA" id="ARBA00022692"/>
    </source>
</evidence>
<evidence type="ECO:0000313" key="10">
    <source>
        <dbReference type="Proteomes" id="UP000288212"/>
    </source>
</evidence>
<dbReference type="OrthoDB" id="9786183at2"/>
<dbReference type="EMBL" id="PIPI01000002">
    <property type="protein sequence ID" value="RUO20572.1"/>
    <property type="molecule type" value="Genomic_DNA"/>
</dbReference>
<organism evidence="9 10">
    <name type="scientific">Aliidiomarina haloalkalitolerans</name>
    <dbReference type="NCBI Taxonomy" id="859059"/>
    <lineage>
        <taxon>Bacteria</taxon>
        <taxon>Pseudomonadati</taxon>
        <taxon>Pseudomonadota</taxon>
        <taxon>Gammaproteobacteria</taxon>
        <taxon>Alteromonadales</taxon>
        <taxon>Idiomarinaceae</taxon>
        <taxon>Aliidiomarina</taxon>
    </lineage>
</organism>
<comment type="similarity">
    <text evidence="2">Belongs to the auxin efflux carrier (TC 2.A.69) family.</text>
</comment>
<evidence type="ECO:0000256" key="7">
    <source>
        <dbReference type="ARBA" id="ARBA00023136"/>
    </source>
</evidence>
<dbReference type="GO" id="GO:0055085">
    <property type="term" value="P:transmembrane transport"/>
    <property type="evidence" value="ECO:0007669"/>
    <property type="project" value="InterPro"/>
</dbReference>
<proteinExistence type="inferred from homology"/>
<evidence type="ECO:0000256" key="2">
    <source>
        <dbReference type="ARBA" id="ARBA00010145"/>
    </source>
</evidence>
<dbReference type="PANTHER" id="PTHR36838">
    <property type="entry name" value="AUXIN EFFLUX CARRIER FAMILY PROTEIN"/>
    <property type="match status" value="1"/>
</dbReference>
<dbReference type="PANTHER" id="PTHR36838:SF1">
    <property type="entry name" value="SLR1864 PROTEIN"/>
    <property type="match status" value="1"/>
</dbReference>
<gene>
    <name evidence="9" type="ORF">CWE06_04470</name>
</gene>
<comment type="caution">
    <text evidence="9">The sequence shown here is derived from an EMBL/GenBank/DDBJ whole genome shotgun (WGS) entry which is preliminary data.</text>
</comment>
<reference evidence="9 10" key="1">
    <citation type="journal article" date="2011" name="Front. Microbiol.">
        <title>Genomic signatures of strain selection and enhancement in Bacillus atrophaeus var. globigii, a historical biowarfare simulant.</title>
        <authorList>
            <person name="Gibbons H.S."/>
            <person name="Broomall S.M."/>
            <person name="McNew L.A."/>
            <person name="Daligault H."/>
            <person name="Chapman C."/>
            <person name="Bruce D."/>
            <person name="Karavis M."/>
            <person name="Krepps M."/>
            <person name="McGregor P.A."/>
            <person name="Hong C."/>
            <person name="Park K.H."/>
            <person name="Akmal A."/>
            <person name="Feldman A."/>
            <person name="Lin J.S."/>
            <person name="Chang W.E."/>
            <person name="Higgs B.W."/>
            <person name="Demirev P."/>
            <person name="Lindquist J."/>
            <person name="Liem A."/>
            <person name="Fochler E."/>
            <person name="Read T.D."/>
            <person name="Tapia R."/>
            <person name="Johnson S."/>
            <person name="Bishop-Lilly K.A."/>
            <person name="Detter C."/>
            <person name="Han C."/>
            <person name="Sozhamannan S."/>
            <person name="Rosenzweig C.N."/>
            <person name="Skowronski E.W."/>
        </authorList>
    </citation>
    <scope>NUCLEOTIDE SEQUENCE [LARGE SCALE GENOMIC DNA]</scope>
    <source>
        <strain evidence="9 10">AK5</strain>
    </source>
</reference>